<proteinExistence type="predicted"/>
<protein>
    <submittedName>
        <fullName evidence="2">Uncharacterized protein</fullName>
    </submittedName>
</protein>
<gene>
    <name evidence="2" type="ORF">KC01_LOCUS21666</name>
</gene>
<feature type="compositionally biased region" description="Acidic residues" evidence="1">
    <location>
        <begin position="159"/>
        <end position="180"/>
    </location>
</feature>
<evidence type="ECO:0000313" key="3">
    <source>
        <dbReference type="Proteomes" id="UP001497482"/>
    </source>
</evidence>
<feature type="region of interest" description="Disordered" evidence="1">
    <location>
        <begin position="101"/>
        <end position="128"/>
    </location>
</feature>
<sequence>MEMGFKTSSQVKLVGGAVPSLHAACLSANGANVASPANQRRSTSAADKRWLSTILRDNNPAVSEAASGPHTAPDQEQEAHTSFDPLPHTVDRILQCNVTPSHQSSAVQVQPKMTSVGTQTEDYNPLTSTPLKRILDDTDDQSSDFNQQCDSSWCIEDDEDIESEMSEMEDSQEAQQEDDRELQVPQIPQRRLGNPSDQGESFIRLCCSSHGVPPTNLQQVSI</sequence>
<evidence type="ECO:0000313" key="2">
    <source>
        <dbReference type="EMBL" id="CAL1592415.1"/>
    </source>
</evidence>
<dbReference type="AlphaFoldDB" id="A0AAV2KQS3"/>
<dbReference type="EMBL" id="OZ035824">
    <property type="protein sequence ID" value="CAL1592415.1"/>
    <property type="molecule type" value="Genomic_DNA"/>
</dbReference>
<keyword evidence="3" id="KW-1185">Reference proteome</keyword>
<evidence type="ECO:0000256" key="1">
    <source>
        <dbReference type="SAM" id="MobiDB-lite"/>
    </source>
</evidence>
<reference evidence="2 3" key="1">
    <citation type="submission" date="2024-04" db="EMBL/GenBank/DDBJ databases">
        <authorList>
            <person name="Waldvogel A.-M."/>
            <person name="Schoenle A."/>
        </authorList>
    </citation>
    <scope>NUCLEOTIDE SEQUENCE [LARGE SCALE GENOMIC DNA]</scope>
</reference>
<name>A0AAV2KQS3_KNICA</name>
<feature type="region of interest" description="Disordered" evidence="1">
    <location>
        <begin position="59"/>
        <end position="83"/>
    </location>
</feature>
<dbReference type="Proteomes" id="UP001497482">
    <property type="component" value="Chromosome 2"/>
</dbReference>
<accession>A0AAV2KQS3</accession>
<organism evidence="2 3">
    <name type="scientific">Knipowitschia caucasica</name>
    <name type="common">Caucasian dwarf goby</name>
    <name type="synonym">Pomatoschistus caucasicus</name>
    <dbReference type="NCBI Taxonomy" id="637954"/>
    <lineage>
        <taxon>Eukaryota</taxon>
        <taxon>Metazoa</taxon>
        <taxon>Chordata</taxon>
        <taxon>Craniata</taxon>
        <taxon>Vertebrata</taxon>
        <taxon>Euteleostomi</taxon>
        <taxon>Actinopterygii</taxon>
        <taxon>Neopterygii</taxon>
        <taxon>Teleostei</taxon>
        <taxon>Neoteleostei</taxon>
        <taxon>Acanthomorphata</taxon>
        <taxon>Gobiaria</taxon>
        <taxon>Gobiiformes</taxon>
        <taxon>Gobioidei</taxon>
        <taxon>Gobiidae</taxon>
        <taxon>Gobiinae</taxon>
        <taxon>Knipowitschia</taxon>
    </lineage>
</organism>
<feature type="region of interest" description="Disordered" evidence="1">
    <location>
        <begin position="159"/>
        <end position="200"/>
    </location>
</feature>